<evidence type="ECO:0000313" key="2">
    <source>
        <dbReference type="Proteomes" id="UP001060085"/>
    </source>
</evidence>
<proteinExistence type="predicted"/>
<accession>A0ACC0ATT0</accession>
<protein>
    <submittedName>
        <fullName evidence="1">Uncharacterized protein</fullName>
    </submittedName>
</protein>
<sequence>MSKNGSRWQKDSTYRTWQGNLPSTVGAEDGRTSVTRDLLQKVGLTLPSAVGSASKGGSNPFQTCCLPIAFVCNLIFSRLDYLQGCLELKREEESRVTNSGLIRQLTRDTILHF</sequence>
<dbReference type="Proteomes" id="UP001060085">
    <property type="component" value="Linkage Group LG05"/>
</dbReference>
<dbReference type="EMBL" id="CM044705">
    <property type="protein sequence ID" value="KAI5664136.1"/>
    <property type="molecule type" value="Genomic_DNA"/>
</dbReference>
<gene>
    <name evidence="1" type="ORF">M9H77_23459</name>
</gene>
<organism evidence="1 2">
    <name type="scientific">Catharanthus roseus</name>
    <name type="common">Madagascar periwinkle</name>
    <name type="synonym">Vinca rosea</name>
    <dbReference type="NCBI Taxonomy" id="4058"/>
    <lineage>
        <taxon>Eukaryota</taxon>
        <taxon>Viridiplantae</taxon>
        <taxon>Streptophyta</taxon>
        <taxon>Embryophyta</taxon>
        <taxon>Tracheophyta</taxon>
        <taxon>Spermatophyta</taxon>
        <taxon>Magnoliopsida</taxon>
        <taxon>eudicotyledons</taxon>
        <taxon>Gunneridae</taxon>
        <taxon>Pentapetalae</taxon>
        <taxon>asterids</taxon>
        <taxon>lamiids</taxon>
        <taxon>Gentianales</taxon>
        <taxon>Apocynaceae</taxon>
        <taxon>Rauvolfioideae</taxon>
        <taxon>Vinceae</taxon>
        <taxon>Catharanthinae</taxon>
        <taxon>Catharanthus</taxon>
    </lineage>
</organism>
<name>A0ACC0ATT0_CATRO</name>
<comment type="caution">
    <text evidence="1">The sequence shown here is derived from an EMBL/GenBank/DDBJ whole genome shotgun (WGS) entry which is preliminary data.</text>
</comment>
<evidence type="ECO:0000313" key="1">
    <source>
        <dbReference type="EMBL" id="KAI5664136.1"/>
    </source>
</evidence>
<keyword evidence="2" id="KW-1185">Reference proteome</keyword>
<reference evidence="2" key="1">
    <citation type="journal article" date="2023" name="Nat. Plants">
        <title>Single-cell RNA sequencing provides a high-resolution roadmap for understanding the multicellular compartmentation of specialized metabolism.</title>
        <authorList>
            <person name="Sun S."/>
            <person name="Shen X."/>
            <person name="Li Y."/>
            <person name="Li Y."/>
            <person name="Wang S."/>
            <person name="Li R."/>
            <person name="Zhang H."/>
            <person name="Shen G."/>
            <person name="Guo B."/>
            <person name="Wei J."/>
            <person name="Xu J."/>
            <person name="St-Pierre B."/>
            <person name="Chen S."/>
            <person name="Sun C."/>
        </authorList>
    </citation>
    <scope>NUCLEOTIDE SEQUENCE [LARGE SCALE GENOMIC DNA]</scope>
</reference>